<dbReference type="SUPFAM" id="SSF51215">
    <property type="entry name" value="Regulatory protein AraC"/>
    <property type="match status" value="1"/>
</dbReference>
<dbReference type="InterPro" id="IPR050204">
    <property type="entry name" value="AraC_XylS_family_regulators"/>
</dbReference>
<accession>A0ABS1FHV5</accession>
<dbReference type="PANTHER" id="PTHR46796">
    <property type="entry name" value="HTH-TYPE TRANSCRIPTIONAL ACTIVATOR RHAS-RELATED"/>
    <property type="match status" value="1"/>
</dbReference>
<dbReference type="InterPro" id="IPR018060">
    <property type="entry name" value="HTH_AraC"/>
</dbReference>
<dbReference type="Pfam" id="PF12833">
    <property type="entry name" value="HTH_18"/>
    <property type="match status" value="1"/>
</dbReference>
<evidence type="ECO:0000259" key="5">
    <source>
        <dbReference type="PROSITE" id="PS01124"/>
    </source>
</evidence>
<comment type="caution">
    <text evidence="6">The sequence shown here is derived from an EMBL/GenBank/DDBJ whole genome shotgun (WGS) entry which is preliminary data.</text>
</comment>
<dbReference type="Proteomes" id="UP000652760">
    <property type="component" value="Unassembled WGS sequence"/>
</dbReference>
<keyword evidence="1" id="KW-0805">Transcription regulation</keyword>
<dbReference type="InterPro" id="IPR003313">
    <property type="entry name" value="AraC-bd"/>
</dbReference>
<evidence type="ECO:0000256" key="4">
    <source>
        <dbReference type="ARBA" id="ARBA00023163"/>
    </source>
</evidence>
<dbReference type="InterPro" id="IPR020449">
    <property type="entry name" value="Tscrpt_reg_AraC-type_HTH"/>
</dbReference>
<dbReference type="PROSITE" id="PS01124">
    <property type="entry name" value="HTH_ARAC_FAMILY_2"/>
    <property type="match status" value="1"/>
</dbReference>
<evidence type="ECO:0000256" key="3">
    <source>
        <dbReference type="ARBA" id="ARBA00023159"/>
    </source>
</evidence>
<keyword evidence="3" id="KW-0010">Activator</keyword>
<sequence>MSKAMRIHQGSFGRVALLDMDNALIHHAHPHCHVLIKASGADTRFAVGDQLYPLRDDTAVLVNSWEAHSYAHQPGAPRTVILALYIEPRWLGAMQRELNASGNPGFFAQSCGELTPYIRRLANRMAAELLYDDPSGERMEEALFDLMIAIIDRFSEWRRLGGTRYAAPAAGDFRIRQAIRFMSGTLGEEFDAGRVAAAAGLSRAHMFRLFQQTMAITPALYFNVLRMEAAIDAMAAGLESATEVSGRLGFSAPSHFSRFFRNHQGVTPTEYRRVVNLLDRPGIGRLGAGRLEVGHA</sequence>
<dbReference type="SMART" id="SM00342">
    <property type="entry name" value="HTH_ARAC"/>
    <property type="match status" value="1"/>
</dbReference>
<keyword evidence="7" id="KW-1185">Reference proteome</keyword>
<proteinExistence type="predicted"/>
<keyword evidence="2" id="KW-0238">DNA-binding</keyword>
<dbReference type="RefSeq" id="WP_200199569.1">
    <property type="nucleotide sequence ID" value="NZ_JAENHM010000095.1"/>
</dbReference>
<dbReference type="PRINTS" id="PR00032">
    <property type="entry name" value="HTHARAC"/>
</dbReference>
<evidence type="ECO:0000256" key="1">
    <source>
        <dbReference type="ARBA" id="ARBA00023015"/>
    </source>
</evidence>
<protein>
    <submittedName>
        <fullName evidence="6">Helix-turn-helix transcriptional regulator</fullName>
    </submittedName>
</protein>
<dbReference type="Gene3D" id="1.10.10.60">
    <property type="entry name" value="Homeodomain-like"/>
    <property type="match status" value="2"/>
</dbReference>
<evidence type="ECO:0000313" key="7">
    <source>
        <dbReference type="Proteomes" id="UP000652760"/>
    </source>
</evidence>
<evidence type="ECO:0000313" key="6">
    <source>
        <dbReference type="EMBL" id="MBK1842913.1"/>
    </source>
</evidence>
<dbReference type="InterPro" id="IPR037923">
    <property type="entry name" value="HTH-like"/>
</dbReference>
<evidence type="ECO:0000256" key="2">
    <source>
        <dbReference type="ARBA" id="ARBA00023125"/>
    </source>
</evidence>
<feature type="domain" description="HTH araC/xylS-type" evidence="5">
    <location>
        <begin position="176"/>
        <end position="274"/>
    </location>
</feature>
<dbReference type="Pfam" id="PF02311">
    <property type="entry name" value="AraC_binding"/>
    <property type="match status" value="1"/>
</dbReference>
<organism evidence="6 7">
    <name type="scientific">Azospirillum endophyticum</name>
    <dbReference type="NCBI Taxonomy" id="2800326"/>
    <lineage>
        <taxon>Bacteria</taxon>
        <taxon>Pseudomonadati</taxon>
        <taxon>Pseudomonadota</taxon>
        <taxon>Alphaproteobacteria</taxon>
        <taxon>Rhodospirillales</taxon>
        <taxon>Azospirillaceae</taxon>
        <taxon>Azospirillum</taxon>
    </lineage>
</organism>
<gene>
    <name evidence="6" type="ORF">JHL17_36535</name>
</gene>
<dbReference type="InterPro" id="IPR009057">
    <property type="entry name" value="Homeodomain-like_sf"/>
</dbReference>
<name>A0ABS1FHV5_9PROT</name>
<keyword evidence="4" id="KW-0804">Transcription</keyword>
<dbReference type="SUPFAM" id="SSF46689">
    <property type="entry name" value="Homeodomain-like"/>
    <property type="match status" value="2"/>
</dbReference>
<dbReference type="PANTHER" id="PTHR46796:SF2">
    <property type="entry name" value="TRANSCRIPTIONAL REGULATORY PROTEIN"/>
    <property type="match status" value="1"/>
</dbReference>
<dbReference type="EMBL" id="JAENHM010000095">
    <property type="protein sequence ID" value="MBK1842913.1"/>
    <property type="molecule type" value="Genomic_DNA"/>
</dbReference>
<reference evidence="7" key="1">
    <citation type="submission" date="2021-01" db="EMBL/GenBank/DDBJ databases">
        <title>Genome public.</title>
        <authorList>
            <person name="Liu C."/>
            <person name="Sun Q."/>
        </authorList>
    </citation>
    <scope>NUCLEOTIDE SEQUENCE [LARGE SCALE GENOMIC DNA]</scope>
    <source>
        <strain evidence="7">YIM B02556</strain>
    </source>
</reference>